<protein>
    <submittedName>
        <fullName evidence="4">WD-repeat protein 1</fullName>
    </submittedName>
</protein>
<dbReference type="InterPro" id="IPR015943">
    <property type="entry name" value="WD40/YVTN_repeat-like_dom_sf"/>
</dbReference>
<feature type="repeat" description="WD" evidence="3">
    <location>
        <begin position="98"/>
        <end position="129"/>
    </location>
</feature>
<feature type="repeat" description="WD" evidence="3">
    <location>
        <begin position="56"/>
        <end position="97"/>
    </location>
</feature>
<keyword evidence="2" id="KW-0677">Repeat</keyword>
<accession>A0A504YKK8</accession>
<name>A0A504YKK8_FASGI</name>
<dbReference type="PROSITE" id="PS50082">
    <property type="entry name" value="WD_REPEATS_2"/>
    <property type="match status" value="2"/>
</dbReference>
<dbReference type="Pfam" id="PF00400">
    <property type="entry name" value="WD40"/>
    <property type="match status" value="2"/>
</dbReference>
<dbReference type="PROSITE" id="PS50294">
    <property type="entry name" value="WD_REPEATS_REGION"/>
    <property type="match status" value="1"/>
</dbReference>
<comment type="caution">
    <text evidence="4">The sequence shown here is derived from an EMBL/GenBank/DDBJ whole genome shotgun (WGS) entry which is preliminary data.</text>
</comment>
<dbReference type="InterPro" id="IPR051179">
    <property type="entry name" value="WD_repeat_multifunction"/>
</dbReference>
<keyword evidence="1 3" id="KW-0853">WD repeat</keyword>
<dbReference type="EMBL" id="SUNJ01008862">
    <property type="protein sequence ID" value="TPP60886.1"/>
    <property type="molecule type" value="Genomic_DNA"/>
</dbReference>
<evidence type="ECO:0000256" key="1">
    <source>
        <dbReference type="ARBA" id="ARBA00022574"/>
    </source>
</evidence>
<proteinExistence type="predicted"/>
<dbReference type="InterPro" id="IPR036322">
    <property type="entry name" value="WD40_repeat_dom_sf"/>
</dbReference>
<dbReference type="PANTHER" id="PTHR19857:SF8">
    <property type="entry name" value="ANGIO-ASSOCIATED MIGRATORY CELL PROTEIN"/>
    <property type="match status" value="1"/>
</dbReference>
<evidence type="ECO:0000313" key="4">
    <source>
        <dbReference type="EMBL" id="TPP60886.1"/>
    </source>
</evidence>
<reference evidence="4 5" key="1">
    <citation type="submission" date="2019-04" db="EMBL/GenBank/DDBJ databases">
        <title>Annotation for the trematode Fasciola gigantica.</title>
        <authorList>
            <person name="Choi Y.-J."/>
        </authorList>
    </citation>
    <scope>NUCLEOTIDE SEQUENCE [LARGE SCALE GENOMIC DNA]</scope>
    <source>
        <strain evidence="4">Uganda_cow_1</strain>
    </source>
</reference>
<dbReference type="AlphaFoldDB" id="A0A504YKK8"/>
<dbReference type="STRING" id="46835.A0A504YKK8"/>
<keyword evidence="5" id="KW-1185">Reference proteome</keyword>
<dbReference type="OrthoDB" id="10261640at2759"/>
<organism evidence="4 5">
    <name type="scientific">Fasciola gigantica</name>
    <name type="common">Giant liver fluke</name>
    <dbReference type="NCBI Taxonomy" id="46835"/>
    <lineage>
        <taxon>Eukaryota</taxon>
        <taxon>Metazoa</taxon>
        <taxon>Spiralia</taxon>
        <taxon>Lophotrochozoa</taxon>
        <taxon>Platyhelminthes</taxon>
        <taxon>Trematoda</taxon>
        <taxon>Digenea</taxon>
        <taxon>Plagiorchiida</taxon>
        <taxon>Echinostomata</taxon>
        <taxon>Echinostomatoidea</taxon>
        <taxon>Fasciolidae</taxon>
        <taxon>Fasciola</taxon>
    </lineage>
</organism>
<dbReference type="Proteomes" id="UP000316759">
    <property type="component" value="Unassembled WGS sequence"/>
</dbReference>
<evidence type="ECO:0000256" key="2">
    <source>
        <dbReference type="ARBA" id="ARBA00022737"/>
    </source>
</evidence>
<dbReference type="PANTHER" id="PTHR19857">
    <property type="entry name" value="MITOCHONDRIAL DIVISION PROTEIN 1-RELATED"/>
    <property type="match status" value="1"/>
</dbReference>
<gene>
    <name evidence="4" type="ORF">FGIG_06771</name>
</gene>
<evidence type="ECO:0000256" key="3">
    <source>
        <dbReference type="PROSITE-ProRule" id="PRU00221"/>
    </source>
</evidence>
<evidence type="ECO:0000313" key="5">
    <source>
        <dbReference type="Proteomes" id="UP000316759"/>
    </source>
</evidence>
<dbReference type="SUPFAM" id="SSF50978">
    <property type="entry name" value="WD40 repeat-like"/>
    <property type="match status" value="1"/>
</dbReference>
<dbReference type="InterPro" id="IPR001680">
    <property type="entry name" value="WD40_rpt"/>
</dbReference>
<sequence length="499" mass="54338">MGDVSEEEIDAEDLDIVECELMETVDADDEGWQSDPDEDDRIEVFSPPRDDAIAVFGEHHESVFCVTFDPTGTLLVSGGQDHVAVVRNVESKQTVFTTEGHQDSVIHVTFSSDGHYLATGDMAGGVRVWLRPSSATDQWPMLLSETVGDLLWLRWWQPLSTREPRAEKSIASPCPAILAAGDEDGLVVAWSVAPPNPASSQKMSRKAKYFAGAGSAAISGTFYSPSVNTDRPKLVVLYRDTALKLWDIKTEEVLTSVRLITPAHLTGNPDEMQGDDEKTSVFCMTQPHPGTESIHQHSDLVVVGGMNCLLLAVIKSDKQTALFSSKCLPSILLEDCGSVETMDFSWTYVRLSFIHPLFAFGTVSGTIGILDTVPVRIRQKWTYSTSIDEEDDTVGITGLLWSRNTALLFTSTSDGAVVAWPGLSGSSELVGPAASGPSPLKIWWGHKAMIMDLALSPAISTTRSEQPGRKEFTVEKQIATASDDTTVRIFATTNLIPSW</sequence>
<dbReference type="SMART" id="SM00320">
    <property type="entry name" value="WD40"/>
    <property type="match status" value="4"/>
</dbReference>
<dbReference type="Gene3D" id="2.130.10.10">
    <property type="entry name" value="YVTN repeat-like/Quinoprotein amine dehydrogenase"/>
    <property type="match status" value="1"/>
</dbReference>